<dbReference type="GO" id="GO:0005654">
    <property type="term" value="C:nucleoplasm"/>
    <property type="evidence" value="ECO:0007669"/>
    <property type="project" value="TreeGrafter"/>
</dbReference>
<proteinExistence type="predicted"/>
<organism evidence="3 4">
    <name type="scientific">Seriola dumerili</name>
    <name type="common">Greater amberjack</name>
    <name type="synonym">Caranx dumerili</name>
    <dbReference type="NCBI Taxonomy" id="41447"/>
    <lineage>
        <taxon>Eukaryota</taxon>
        <taxon>Metazoa</taxon>
        <taxon>Chordata</taxon>
        <taxon>Craniata</taxon>
        <taxon>Vertebrata</taxon>
        <taxon>Euteleostomi</taxon>
        <taxon>Actinopterygii</taxon>
        <taxon>Neopterygii</taxon>
        <taxon>Teleostei</taxon>
        <taxon>Neoteleostei</taxon>
        <taxon>Acanthomorphata</taxon>
        <taxon>Carangaria</taxon>
        <taxon>Carangiformes</taxon>
        <taxon>Carangidae</taxon>
        <taxon>Seriola</taxon>
    </lineage>
</organism>
<feature type="region of interest" description="Disordered" evidence="1">
    <location>
        <begin position="41"/>
        <end position="266"/>
    </location>
</feature>
<evidence type="ECO:0000313" key="4">
    <source>
        <dbReference type="Proteomes" id="UP000261420"/>
    </source>
</evidence>
<dbReference type="GO" id="GO:0045814">
    <property type="term" value="P:negative regulation of gene expression, epigenetic"/>
    <property type="evidence" value="ECO:0007669"/>
    <property type="project" value="TreeGrafter"/>
</dbReference>
<accession>A0A3B4VN22</accession>
<feature type="compositionally biased region" description="Low complexity" evidence="1">
    <location>
        <begin position="224"/>
        <end position="237"/>
    </location>
</feature>
<sequence length="357" mass="40862">MAYRHSRKSIREAYEEHFTPIDIREVKVHRVVNIVERRSSMPRPGLEYDRGFNDDQWYGGPRNYQDARECHDESSYPPNDRRYFDENPIFGNFRRNSPPPPPPPRNEGPYSQQCYGRDDLRHQLDSRNNGRPIPYYRSRGRGSGPPRRPVLDKKAKEDHDDYRISPPVVIMCDRSPPPTGRREAQPPVHGRSGSNTSNKSFSPERDKGSTQQRQKPSVLTSHTPSSSVEGSPHSSGSSKEKTPASVVESEEVVAASMEPKPTPKEDFKTRRLEAIKAKALEIEKHYRQDCETFRTVVKMLVAKEPSLDNLLQAPLDENLSEIKQRCLNDLRHFVKELDEVLEQPDTSADATGHKTLE</sequence>
<dbReference type="STRING" id="41447.ENSSDUP00000031944"/>
<keyword evidence="4" id="KW-1185">Reference proteome</keyword>
<dbReference type="InterPro" id="IPR057603">
    <property type="entry name" value="Periphilin-1_C"/>
</dbReference>
<dbReference type="PANTHER" id="PTHR15836:SF4">
    <property type="entry name" value="PERIPHILIN-1"/>
    <property type="match status" value="1"/>
</dbReference>
<dbReference type="GO" id="GO:0045892">
    <property type="term" value="P:negative regulation of DNA-templated transcription"/>
    <property type="evidence" value="ECO:0007669"/>
    <property type="project" value="InterPro"/>
</dbReference>
<dbReference type="InterPro" id="IPR028851">
    <property type="entry name" value="Pphln1"/>
</dbReference>
<dbReference type="GO" id="GO:0097355">
    <property type="term" value="P:protein localization to heterochromatin"/>
    <property type="evidence" value="ECO:0007669"/>
    <property type="project" value="TreeGrafter"/>
</dbReference>
<reference evidence="3" key="2">
    <citation type="submission" date="2025-09" db="UniProtKB">
        <authorList>
            <consortium name="Ensembl"/>
        </authorList>
    </citation>
    <scope>IDENTIFICATION</scope>
</reference>
<feature type="compositionally biased region" description="Pro residues" evidence="1">
    <location>
        <begin position="97"/>
        <end position="106"/>
    </location>
</feature>
<name>A0A3B4VN22_SERDU</name>
<dbReference type="Ensembl" id="ENSSDUT00000032494.1">
    <property type="protein sequence ID" value="ENSSDUP00000031944.1"/>
    <property type="gene ID" value="ENSSDUG00000022947.1"/>
</dbReference>
<feature type="compositionally biased region" description="Low complexity" evidence="1">
    <location>
        <begin position="244"/>
        <end position="256"/>
    </location>
</feature>
<feature type="compositionally biased region" description="Basic and acidic residues" evidence="1">
    <location>
        <begin position="149"/>
        <end position="163"/>
    </location>
</feature>
<dbReference type="CDD" id="cd22896">
    <property type="entry name" value="periphilin-like"/>
    <property type="match status" value="1"/>
</dbReference>
<dbReference type="Proteomes" id="UP000261420">
    <property type="component" value="Unplaced"/>
</dbReference>
<feature type="compositionally biased region" description="Polar residues" evidence="1">
    <location>
        <begin position="209"/>
        <end position="223"/>
    </location>
</feature>
<feature type="compositionally biased region" description="Polar residues" evidence="1">
    <location>
        <begin position="192"/>
        <end position="201"/>
    </location>
</feature>
<dbReference type="Pfam" id="PF25234">
    <property type="entry name" value="Periphilin_C"/>
    <property type="match status" value="1"/>
</dbReference>
<dbReference type="PANTHER" id="PTHR15836">
    <property type="entry name" value="PERIPHILIN 1"/>
    <property type="match status" value="1"/>
</dbReference>
<dbReference type="AlphaFoldDB" id="A0A3B4VN22"/>
<evidence type="ECO:0000256" key="1">
    <source>
        <dbReference type="SAM" id="MobiDB-lite"/>
    </source>
</evidence>
<feature type="compositionally biased region" description="Basic and acidic residues" evidence="1">
    <location>
        <begin position="116"/>
        <end position="125"/>
    </location>
</feature>
<feature type="domain" description="Periphilin-1 C-terminal" evidence="2">
    <location>
        <begin position="262"/>
        <end position="339"/>
    </location>
</feature>
<dbReference type="OMA" id="EAYEEHF"/>
<evidence type="ECO:0000313" key="3">
    <source>
        <dbReference type="Ensembl" id="ENSSDUP00000031944.1"/>
    </source>
</evidence>
<feature type="compositionally biased region" description="Basic and acidic residues" evidence="1">
    <location>
        <begin position="65"/>
        <end position="85"/>
    </location>
</feature>
<dbReference type="GeneTree" id="ENSGT00390000016228"/>
<reference evidence="3" key="1">
    <citation type="submission" date="2025-08" db="UniProtKB">
        <authorList>
            <consortium name="Ensembl"/>
        </authorList>
    </citation>
    <scope>IDENTIFICATION</scope>
</reference>
<protein>
    <submittedName>
        <fullName evidence="3">Periphilin 1</fullName>
    </submittedName>
</protein>
<evidence type="ECO:0000259" key="2">
    <source>
        <dbReference type="Pfam" id="PF25234"/>
    </source>
</evidence>